<dbReference type="Proteomes" id="UP000054886">
    <property type="component" value="Unassembled WGS sequence"/>
</dbReference>
<proteinExistence type="predicted"/>
<sequence>MSKSVRVGDYYGNDENGVWSWYLSNLRSGDFEEIIENKLKYTLLKRFLNSNLLGNFSPESPTRFINKKLIFVSIPEDVHQDISILELFLRDYFHLKVLDNIQIHKLTQDKVYHHENHYFLMDELNNFEDPTFLEFGKSNWKMEGTAGTVYDPQNKENTTDALVTEATAKIDHKISSSNTDDSRFDTLVNDTKDDSSSHEYNAMNLNEQDSITSSNNNDSLLSSLSTGGEDSLNQELRRQSDHDESSSIIDQTNDNRKSYSNADTIRSKMIPSEGNISIDFDQGTDRESTNVDNSNKPTGLDDDGASSIVLNFSHNRNAHKRKTKIDSLLGERYPSDFYTPPQSELVSINSCGSAEDYTGQSLRLMVTKNGTDSKDEQPGDNPNRSKTSVNDHIASPLSDIQNVSINEANMGGQNDQASFSDNESESMYSSDLESEDGEMDHYNASGSDITLLSILPSISIFDTLGYFRLVLQSILIQDPQTKEVFTAVRQSNNKPTIADITDDWLLYDAEFSMHNLQILTLQDIMTIKKDYPKILFYTMVVINDRSEIACEFPYNGAQFTKAPSPITNKSHEVEKEELDQPTEVQAYFPGNGQAIKDSIKPNNRDSLTFDLCQAERTKSNMTTTHRSIRTVNSIGDWSISRDTTGIATRAATNTSGQYDDHYQALKFDESSKERLIQGRKDGSGGKYSKHQISRVNTNGSSMPLDSVERTKSLPLPTLLKTASGIETSHIETPSKWGFRSIKRHKNKHKSKGSLTNGDKNRHRRTKKNENSACVLM</sequence>
<feature type="region of interest" description="Disordered" evidence="1">
    <location>
        <begin position="678"/>
        <end position="707"/>
    </location>
</feature>
<reference evidence="2 3" key="1">
    <citation type="submission" date="2015-10" db="EMBL/GenBank/DDBJ databases">
        <title>Draft genomes sequences of Candida glabrata isolates 1A, 1B, 2A, 2B, 3A and 3B.</title>
        <authorList>
            <person name="Haavelsrud O.E."/>
            <person name="Gaustad P."/>
        </authorList>
    </citation>
    <scope>NUCLEOTIDE SEQUENCE [LARGE SCALE GENOMIC DNA]</scope>
    <source>
        <strain evidence="2">910700640</strain>
    </source>
</reference>
<feature type="compositionally biased region" description="Polar residues" evidence="1">
    <location>
        <begin position="409"/>
        <end position="431"/>
    </location>
</feature>
<dbReference type="VEuPathDB" id="FungiDB:GVI51_K07117"/>
<protein>
    <submittedName>
        <fullName evidence="2">Protein GIS4</fullName>
    </submittedName>
</protein>
<feature type="region of interest" description="Disordered" evidence="1">
    <location>
        <begin position="409"/>
        <end position="436"/>
    </location>
</feature>
<feature type="region of interest" description="Disordered" evidence="1">
    <location>
        <begin position="737"/>
        <end position="776"/>
    </location>
</feature>
<gene>
    <name evidence="2" type="ORF">AO440_003560</name>
</gene>
<dbReference type="GO" id="GO:0006873">
    <property type="term" value="P:intracellular monoatomic ion homeostasis"/>
    <property type="evidence" value="ECO:0007669"/>
    <property type="project" value="EnsemblFungi"/>
</dbReference>
<evidence type="ECO:0000313" key="3">
    <source>
        <dbReference type="Proteomes" id="UP000054886"/>
    </source>
</evidence>
<dbReference type="GO" id="GO:0005886">
    <property type="term" value="C:plasma membrane"/>
    <property type="evidence" value="ECO:0007669"/>
    <property type="project" value="EnsemblFungi"/>
</dbReference>
<feature type="compositionally biased region" description="Basic residues" evidence="1">
    <location>
        <begin position="740"/>
        <end position="751"/>
    </location>
</feature>
<feature type="compositionally biased region" description="Polar residues" evidence="1">
    <location>
        <begin position="693"/>
        <end position="703"/>
    </location>
</feature>
<feature type="compositionally biased region" description="Basic and acidic residues" evidence="1">
    <location>
        <begin position="235"/>
        <end position="245"/>
    </location>
</feature>
<dbReference type="GO" id="GO:0035556">
    <property type="term" value="P:intracellular signal transduction"/>
    <property type="evidence" value="ECO:0007669"/>
    <property type="project" value="EnsemblFungi"/>
</dbReference>
<dbReference type="EMBL" id="LLZZ01000011">
    <property type="protein sequence ID" value="KTB13369.1"/>
    <property type="molecule type" value="Genomic_DNA"/>
</dbReference>
<feature type="compositionally biased region" description="Polar residues" evidence="1">
    <location>
        <begin position="246"/>
        <end position="264"/>
    </location>
</feature>
<feature type="region of interest" description="Disordered" evidence="1">
    <location>
        <begin position="369"/>
        <end position="396"/>
    </location>
</feature>
<accession>A0A0W0CJE5</accession>
<feature type="compositionally biased region" description="Polar residues" evidence="1">
    <location>
        <begin position="380"/>
        <end position="390"/>
    </location>
</feature>
<evidence type="ECO:0000256" key="1">
    <source>
        <dbReference type="SAM" id="MobiDB-lite"/>
    </source>
</evidence>
<comment type="caution">
    <text evidence="2">The sequence shown here is derived from an EMBL/GenBank/DDBJ whole genome shotgun (WGS) entry which is preliminary data.</text>
</comment>
<organism evidence="2 3">
    <name type="scientific">Candida glabrata</name>
    <name type="common">Yeast</name>
    <name type="synonym">Torulopsis glabrata</name>
    <dbReference type="NCBI Taxonomy" id="5478"/>
    <lineage>
        <taxon>Eukaryota</taxon>
        <taxon>Fungi</taxon>
        <taxon>Dikarya</taxon>
        <taxon>Ascomycota</taxon>
        <taxon>Saccharomycotina</taxon>
        <taxon>Saccharomycetes</taxon>
        <taxon>Saccharomycetales</taxon>
        <taxon>Saccharomycetaceae</taxon>
        <taxon>Nakaseomyces</taxon>
    </lineage>
</organism>
<dbReference type="AlphaFoldDB" id="A0A0W0CJE5"/>
<feature type="compositionally biased region" description="Basic and acidic residues" evidence="1">
    <location>
        <begin position="174"/>
        <end position="197"/>
    </location>
</feature>
<feature type="region of interest" description="Disordered" evidence="1">
    <location>
        <begin position="174"/>
        <end position="302"/>
    </location>
</feature>
<dbReference type="VEuPathDB" id="FungiDB:CAGL0K07271g"/>
<feature type="compositionally biased region" description="Low complexity" evidence="1">
    <location>
        <begin position="209"/>
        <end position="231"/>
    </location>
</feature>
<name>A0A0W0CJE5_CANGB</name>
<dbReference type="VEuPathDB" id="FungiDB:GWK60_K07117"/>
<evidence type="ECO:0000313" key="2">
    <source>
        <dbReference type="EMBL" id="KTB13369.1"/>
    </source>
</evidence>
<dbReference type="VEuPathDB" id="FungiDB:B1J91_K07271g"/>